<keyword evidence="12 14" id="KW-0143">Chaperone</keyword>
<evidence type="ECO:0000256" key="8">
    <source>
        <dbReference type="ARBA" id="ARBA00022989"/>
    </source>
</evidence>
<dbReference type="PANTHER" id="PTHR36570:SF3">
    <property type="entry name" value="DISULFIDE BOND FORMATION PROTEIN B"/>
    <property type="match status" value="1"/>
</dbReference>
<evidence type="ECO:0000256" key="14">
    <source>
        <dbReference type="HAMAP-Rule" id="MF_00286"/>
    </source>
</evidence>
<name>A0AAW6RLF3_9BURK</name>
<keyword evidence="8 14" id="KW-1133">Transmembrane helix</keyword>
<feature type="transmembrane region" description="Helical" evidence="15">
    <location>
        <begin position="14"/>
        <end position="34"/>
    </location>
</feature>
<keyword evidence="13 14" id="KW-0676">Redox-active center</keyword>
<dbReference type="AlphaFoldDB" id="A0AAW6RLF3"/>
<evidence type="ECO:0000313" key="17">
    <source>
        <dbReference type="Proteomes" id="UP001237156"/>
    </source>
</evidence>
<evidence type="ECO:0000256" key="3">
    <source>
        <dbReference type="ARBA" id="ARBA00022448"/>
    </source>
</evidence>
<dbReference type="SUPFAM" id="SSF158442">
    <property type="entry name" value="DsbB-like"/>
    <property type="match status" value="1"/>
</dbReference>
<proteinExistence type="inferred from homology"/>
<feature type="topological domain" description="Periplasmic" evidence="14">
    <location>
        <begin position="33"/>
        <end position="50"/>
    </location>
</feature>
<evidence type="ECO:0000256" key="6">
    <source>
        <dbReference type="ARBA" id="ARBA00022692"/>
    </source>
</evidence>
<dbReference type="HAMAP" id="MF_00286">
    <property type="entry name" value="DsbB"/>
    <property type="match status" value="1"/>
</dbReference>
<keyword evidence="4 14" id="KW-1003">Cell membrane</keyword>
<comment type="caution">
    <text evidence="16">The sequence shown here is derived from an EMBL/GenBank/DDBJ whole genome shotgun (WGS) entry which is preliminary data.</text>
</comment>
<dbReference type="GO" id="GO:0009055">
    <property type="term" value="F:electron transfer activity"/>
    <property type="evidence" value="ECO:0007669"/>
    <property type="project" value="UniProtKB-UniRule"/>
</dbReference>
<evidence type="ECO:0000256" key="1">
    <source>
        <dbReference type="ARBA" id="ARBA00004429"/>
    </source>
</evidence>
<protein>
    <recommendedName>
        <fullName evidence="14">Disulfide bond formation protein B</fullName>
    </recommendedName>
    <alternativeName>
        <fullName evidence="14">Disulfide oxidoreductase</fullName>
    </alternativeName>
</protein>
<keyword evidence="7 14" id="KW-0249">Electron transport</keyword>
<evidence type="ECO:0000256" key="13">
    <source>
        <dbReference type="ARBA" id="ARBA00023284"/>
    </source>
</evidence>
<comment type="similarity">
    <text evidence="2 14">Belongs to the DsbB family.</text>
</comment>
<organism evidence="16 17">
    <name type="scientific">Ottowia cancrivicina</name>
    <dbReference type="NCBI Taxonomy" id="3040346"/>
    <lineage>
        <taxon>Bacteria</taxon>
        <taxon>Pseudomonadati</taxon>
        <taxon>Pseudomonadota</taxon>
        <taxon>Betaproteobacteria</taxon>
        <taxon>Burkholderiales</taxon>
        <taxon>Comamonadaceae</taxon>
        <taxon>Ottowia</taxon>
    </lineage>
</organism>
<evidence type="ECO:0000256" key="15">
    <source>
        <dbReference type="SAM" id="Phobius"/>
    </source>
</evidence>
<keyword evidence="5" id="KW-0997">Cell inner membrane</keyword>
<keyword evidence="10 14" id="KW-0472">Membrane</keyword>
<dbReference type="Gene3D" id="1.20.1550.10">
    <property type="entry name" value="DsbB-like"/>
    <property type="match status" value="1"/>
</dbReference>
<dbReference type="Proteomes" id="UP001237156">
    <property type="component" value="Unassembled WGS sequence"/>
</dbReference>
<dbReference type="GO" id="GO:0005886">
    <property type="term" value="C:plasma membrane"/>
    <property type="evidence" value="ECO:0007669"/>
    <property type="project" value="UniProtKB-SubCell"/>
</dbReference>
<dbReference type="InterPro" id="IPR050183">
    <property type="entry name" value="DsbB"/>
</dbReference>
<feature type="topological domain" description="Cytoplasmic" evidence="14">
    <location>
        <begin position="1"/>
        <end position="14"/>
    </location>
</feature>
<evidence type="ECO:0000313" key="16">
    <source>
        <dbReference type="EMBL" id="MDG9698742.1"/>
    </source>
</evidence>
<dbReference type="EMBL" id="JARVII010000004">
    <property type="protein sequence ID" value="MDG9698742.1"/>
    <property type="molecule type" value="Genomic_DNA"/>
</dbReference>
<evidence type="ECO:0000256" key="12">
    <source>
        <dbReference type="ARBA" id="ARBA00023186"/>
    </source>
</evidence>
<keyword evidence="6 14" id="KW-0812">Transmembrane</keyword>
<sequence length="170" mass="18163">MNLIRQILAAPRRLYLAISATCLGMLAFGVLYLQGMVGLQPCPMCIVQREALIAVAVFSALAAACKPGGWQRGFGVLALLFAVLGAFTGGRQSWLQWNPPAFSACGRGDLYGMIESMPIGRLLPSIFKGSGDCAAVDWTLLGGSIANWSFMWFAFCTALLLALALRRKAG</sequence>
<evidence type="ECO:0000256" key="10">
    <source>
        <dbReference type="ARBA" id="ARBA00023136"/>
    </source>
</evidence>
<gene>
    <name evidence="14" type="primary">dsbB</name>
    <name evidence="16" type="ORF">QB898_03235</name>
</gene>
<accession>A0AAW6RLF3</accession>
<comment type="subcellular location">
    <subcellularLocation>
        <location evidence="1">Cell inner membrane</location>
        <topology evidence="1">Multi-pass membrane protein</topology>
    </subcellularLocation>
    <subcellularLocation>
        <location evidence="14">Cell membrane</location>
        <topology evidence="14">Multi-pass membrane protein</topology>
    </subcellularLocation>
</comment>
<feature type="transmembrane region" description="Helical" evidence="15">
    <location>
        <begin position="46"/>
        <end position="65"/>
    </location>
</feature>
<feature type="transmembrane region" description="Helical" evidence="15">
    <location>
        <begin position="72"/>
        <end position="90"/>
    </location>
</feature>
<keyword evidence="3 14" id="KW-0813">Transport</keyword>
<dbReference type="InterPro" id="IPR023380">
    <property type="entry name" value="DsbB-like_sf"/>
</dbReference>
<comment type="caution">
    <text evidence="14">Lacks conserved residue(s) required for the propagation of feature annotation.</text>
</comment>
<evidence type="ECO:0000256" key="9">
    <source>
        <dbReference type="ARBA" id="ARBA00023002"/>
    </source>
</evidence>
<feature type="transmembrane region" description="Helical" evidence="15">
    <location>
        <begin position="145"/>
        <end position="165"/>
    </location>
</feature>
<keyword evidence="17" id="KW-1185">Reference proteome</keyword>
<dbReference type="Pfam" id="PF02600">
    <property type="entry name" value="DsbB"/>
    <property type="match status" value="1"/>
</dbReference>
<dbReference type="GO" id="GO:0006457">
    <property type="term" value="P:protein folding"/>
    <property type="evidence" value="ECO:0007669"/>
    <property type="project" value="InterPro"/>
</dbReference>
<dbReference type="InterPro" id="IPR022920">
    <property type="entry name" value="Disulphide_bond_form_DsbB"/>
</dbReference>
<dbReference type="InterPro" id="IPR003752">
    <property type="entry name" value="DiS_bond_form_DsbB/BdbC"/>
</dbReference>
<evidence type="ECO:0000256" key="11">
    <source>
        <dbReference type="ARBA" id="ARBA00023157"/>
    </source>
</evidence>
<feature type="disulfide bond" description="Redox-active" evidence="14">
    <location>
        <begin position="42"/>
        <end position="45"/>
    </location>
</feature>
<evidence type="ECO:0000256" key="7">
    <source>
        <dbReference type="ARBA" id="ARBA00022982"/>
    </source>
</evidence>
<dbReference type="PANTHER" id="PTHR36570">
    <property type="entry name" value="DISULFIDE BOND FORMATION PROTEIN B"/>
    <property type="match status" value="1"/>
</dbReference>
<keyword evidence="9 14" id="KW-0560">Oxidoreductase</keyword>
<dbReference type="RefSeq" id="WP_279523764.1">
    <property type="nucleotide sequence ID" value="NZ_JARVII010000004.1"/>
</dbReference>
<keyword evidence="11 14" id="KW-1015">Disulfide bond</keyword>
<feature type="topological domain" description="Cytoplasmic" evidence="14">
    <location>
        <begin position="167"/>
        <end position="170"/>
    </location>
</feature>
<evidence type="ECO:0000256" key="2">
    <source>
        <dbReference type="ARBA" id="ARBA00008823"/>
    </source>
</evidence>
<dbReference type="GO" id="GO:0015035">
    <property type="term" value="F:protein-disulfide reductase activity"/>
    <property type="evidence" value="ECO:0007669"/>
    <property type="project" value="UniProtKB-UniRule"/>
</dbReference>
<comment type="function">
    <text evidence="14">Required for disulfide bond formation in some periplasmic proteins. Acts by oxidizing the DsbA protein.</text>
</comment>
<evidence type="ECO:0000256" key="4">
    <source>
        <dbReference type="ARBA" id="ARBA00022475"/>
    </source>
</evidence>
<evidence type="ECO:0000256" key="5">
    <source>
        <dbReference type="ARBA" id="ARBA00022519"/>
    </source>
</evidence>
<reference evidence="16 17" key="1">
    <citation type="submission" date="2023-04" db="EMBL/GenBank/DDBJ databases">
        <title>Ottowia paracancer sp. nov., isolated from human stomach.</title>
        <authorList>
            <person name="Song Y."/>
        </authorList>
    </citation>
    <scope>NUCLEOTIDE SEQUENCE [LARGE SCALE GENOMIC DNA]</scope>
    <source>
        <strain evidence="16 17">10c7w1</strain>
    </source>
</reference>